<protein>
    <submittedName>
        <fullName evidence="1">Histidine phosphatase family protein</fullName>
    </submittedName>
</protein>
<name>A0ABY7XU86_9GAMM</name>
<dbReference type="InterPro" id="IPR029033">
    <property type="entry name" value="His_PPase_superfam"/>
</dbReference>
<dbReference type="InterPro" id="IPR013078">
    <property type="entry name" value="His_Pase_superF_clade-1"/>
</dbReference>
<reference evidence="1 2" key="1">
    <citation type="submission" date="2021-08" db="EMBL/GenBank/DDBJ databases">
        <title>Stenotrophomonas forensis sp. nov., isolated from contaminated viral transport media.</title>
        <authorList>
            <person name="Nguyen S.V."/>
            <person name="Edwards D."/>
            <person name="Scott S."/>
            <person name="Doss J."/>
            <person name="Merid S."/>
            <person name="Zelaya E."/>
            <person name="Maza C."/>
            <person name="Mann M."/>
            <person name="Hamilton B."/>
            <person name="Blackwell R."/>
            <person name="Tran A."/>
            <person name="Hauser J."/>
        </authorList>
    </citation>
    <scope>NUCLEOTIDE SEQUENCE [LARGE SCALE GENOMIC DNA]</scope>
    <source>
        <strain evidence="1 2">DFS-20110405</strain>
    </source>
</reference>
<sequence>MLTLIRHAESSANAGLVTHDPASIPLTSAGEAQARQLAESALPSPVIAVWSSPYLRSLQTASPTAERFGLVVQQQPLQEFTYLCPGKCAGTTPAERKQWVDEYWRRGDPDYVDGPGAESFSMLVERAYSALSLFDSGTDEAHVIAFSHGQFLQMIFWLGRFSGTPASRAGMRAYRDLDMRRPIRHCEGIRIPRSSVRSGRGVERWPELETQVR</sequence>
<dbReference type="CDD" id="cd07067">
    <property type="entry name" value="HP_PGM_like"/>
    <property type="match status" value="1"/>
</dbReference>
<gene>
    <name evidence="1" type="ORF">K5L94_11740</name>
</gene>
<keyword evidence="2" id="KW-1185">Reference proteome</keyword>
<proteinExistence type="predicted"/>
<dbReference type="RefSeq" id="WP_425507567.1">
    <property type="nucleotide sequence ID" value="NZ_CP082270.1"/>
</dbReference>
<accession>A0ABY7XU86</accession>
<organism evidence="1 2">
    <name type="scientific">Stenotrophomonas forensis</name>
    <dbReference type="NCBI Taxonomy" id="2871169"/>
    <lineage>
        <taxon>Bacteria</taxon>
        <taxon>Pseudomonadati</taxon>
        <taxon>Pseudomonadota</taxon>
        <taxon>Gammaproteobacteria</taxon>
        <taxon>Lysobacterales</taxon>
        <taxon>Lysobacteraceae</taxon>
        <taxon>Stenotrophomonas</taxon>
        <taxon>Stenotrophomonas maltophilia group</taxon>
    </lineage>
</organism>
<dbReference type="Pfam" id="PF00300">
    <property type="entry name" value="His_Phos_1"/>
    <property type="match status" value="1"/>
</dbReference>
<dbReference type="SUPFAM" id="SSF53254">
    <property type="entry name" value="Phosphoglycerate mutase-like"/>
    <property type="match status" value="1"/>
</dbReference>
<dbReference type="Gene3D" id="3.40.50.1240">
    <property type="entry name" value="Phosphoglycerate mutase-like"/>
    <property type="match status" value="1"/>
</dbReference>
<dbReference type="EMBL" id="CP082270">
    <property type="protein sequence ID" value="WDM61828.1"/>
    <property type="molecule type" value="Genomic_DNA"/>
</dbReference>
<dbReference type="PANTHER" id="PTHR48100">
    <property type="entry name" value="BROAD-SPECIFICITY PHOSPHATASE YOR283W-RELATED"/>
    <property type="match status" value="1"/>
</dbReference>
<dbReference type="SMART" id="SM00855">
    <property type="entry name" value="PGAM"/>
    <property type="match status" value="1"/>
</dbReference>
<evidence type="ECO:0000313" key="1">
    <source>
        <dbReference type="EMBL" id="WDM61828.1"/>
    </source>
</evidence>
<dbReference type="Proteomes" id="UP001216828">
    <property type="component" value="Chromosome"/>
</dbReference>
<dbReference type="InterPro" id="IPR050275">
    <property type="entry name" value="PGM_Phosphatase"/>
</dbReference>
<evidence type="ECO:0000313" key="2">
    <source>
        <dbReference type="Proteomes" id="UP001216828"/>
    </source>
</evidence>